<sequence>MATLERITYTPHVVSASDGTIRYEPSSRKVIENLPQIFWSDSLPWREANLWAVERASSRDTSLRTVNSNLSNLLNYANFLETHDLLWFVFPVRKADRCLVRYRGWLIDERNAGRLSPSTASEFMRNVVLFYRWLVSRGLLVTHAPLWRDQVAYLRFFDSVGFERTVVRVSTDLAIPNRKSPGERLEDGLLPVSANDRDVLLSFAKANTTPELYRMLAVGFFTGMRIGSISDLKIRTLQNAVRDPSASGLYRISIGPGASPPVHTKFGVTGQVWIPEALLEDLLDYATSVRRSKRQAAARREDKDLLFLTRQGNPYCRRDSEQSTAINTEMASLRQAGAAAGVHVLTAFHFHQSRCTFATEIATIALRSGDPLNAIALVKNALLHRDEATSFRYIKFASTAPAKQAASNEFMRVFSGLSHEHR</sequence>
<dbReference type="InterPro" id="IPR050090">
    <property type="entry name" value="Tyrosine_recombinase_XerCD"/>
</dbReference>
<dbReference type="Gene3D" id="1.10.443.10">
    <property type="entry name" value="Intergrase catalytic core"/>
    <property type="match status" value="1"/>
</dbReference>
<dbReference type="PANTHER" id="PTHR30349:SF64">
    <property type="entry name" value="PROPHAGE INTEGRASE INTD-RELATED"/>
    <property type="match status" value="1"/>
</dbReference>
<name>A0A318J0E8_BURPY</name>
<keyword evidence="2" id="KW-0233">DNA recombination</keyword>
<evidence type="ECO:0000256" key="2">
    <source>
        <dbReference type="ARBA" id="ARBA00023172"/>
    </source>
</evidence>
<evidence type="ECO:0000313" key="3">
    <source>
        <dbReference type="EMBL" id="PXX41239.1"/>
    </source>
</evidence>
<dbReference type="GO" id="GO:0003677">
    <property type="term" value="F:DNA binding"/>
    <property type="evidence" value="ECO:0007669"/>
    <property type="project" value="InterPro"/>
</dbReference>
<evidence type="ECO:0000313" key="4">
    <source>
        <dbReference type="Proteomes" id="UP000247755"/>
    </source>
</evidence>
<accession>A0A318J0E8</accession>
<comment type="caution">
    <text evidence="3">The sequence shown here is derived from an EMBL/GenBank/DDBJ whole genome shotgun (WGS) entry which is preliminary data.</text>
</comment>
<dbReference type="GO" id="GO:0006310">
    <property type="term" value="P:DNA recombination"/>
    <property type="evidence" value="ECO:0007669"/>
    <property type="project" value="UniProtKB-KW"/>
</dbReference>
<dbReference type="InterPro" id="IPR011010">
    <property type="entry name" value="DNA_brk_join_enz"/>
</dbReference>
<gene>
    <name evidence="3" type="ORF">NA66_1001849</name>
</gene>
<dbReference type="CDD" id="cd00397">
    <property type="entry name" value="DNA_BRE_C"/>
    <property type="match status" value="1"/>
</dbReference>
<dbReference type="GO" id="GO:0015074">
    <property type="term" value="P:DNA integration"/>
    <property type="evidence" value="ECO:0007669"/>
    <property type="project" value="UniProtKB-KW"/>
</dbReference>
<evidence type="ECO:0000256" key="1">
    <source>
        <dbReference type="ARBA" id="ARBA00022908"/>
    </source>
</evidence>
<dbReference type="PANTHER" id="PTHR30349">
    <property type="entry name" value="PHAGE INTEGRASE-RELATED"/>
    <property type="match status" value="1"/>
</dbReference>
<protein>
    <submittedName>
        <fullName evidence="3">Phage integrase family protein</fullName>
    </submittedName>
</protein>
<proteinExistence type="predicted"/>
<dbReference type="EMBL" id="QJJY01000001">
    <property type="protein sequence ID" value="PXX41239.1"/>
    <property type="molecule type" value="Genomic_DNA"/>
</dbReference>
<organism evidence="3 4">
    <name type="scientific">Burkholderia pyrrocinia</name>
    <name type="common">Pseudomonas pyrrocinia</name>
    <dbReference type="NCBI Taxonomy" id="60550"/>
    <lineage>
        <taxon>Bacteria</taxon>
        <taxon>Pseudomonadati</taxon>
        <taxon>Pseudomonadota</taxon>
        <taxon>Betaproteobacteria</taxon>
        <taxon>Burkholderiales</taxon>
        <taxon>Burkholderiaceae</taxon>
        <taxon>Burkholderia</taxon>
        <taxon>Burkholderia cepacia complex</taxon>
    </lineage>
</organism>
<dbReference type="SUPFAM" id="SSF56349">
    <property type="entry name" value="DNA breaking-rejoining enzymes"/>
    <property type="match status" value="1"/>
</dbReference>
<dbReference type="AlphaFoldDB" id="A0A318J0E8"/>
<dbReference type="InterPro" id="IPR013762">
    <property type="entry name" value="Integrase-like_cat_sf"/>
</dbReference>
<dbReference type="Proteomes" id="UP000247755">
    <property type="component" value="Unassembled WGS sequence"/>
</dbReference>
<keyword evidence="1" id="KW-0229">DNA integration</keyword>
<reference evidence="3 4" key="1">
    <citation type="submission" date="2018-05" db="EMBL/GenBank/DDBJ databases">
        <title>Comparative genomics of bacterial root endophytes of switchgrass collected from native prairies over two seasons.</title>
        <authorList>
            <person name="Tang Y."/>
        </authorList>
    </citation>
    <scope>NUCLEOTIDE SEQUENCE [LARGE SCALE GENOMIC DNA]</scope>
    <source>
        <strain evidence="3 4">NFIX32</strain>
    </source>
</reference>